<protein>
    <submittedName>
        <fullName evidence="3">Ankyrin repeat-containing domain protein</fullName>
    </submittedName>
</protein>
<evidence type="ECO:0000256" key="1">
    <source>
        <dbReference type="ARBA" id="ARBA00022737"/>
    </source>
</evidence>
<organism evidence="3">
    <name type="scientific">Aspergillus arachidicola</name>
    <dbReference type="NCBI Taxonomy" id="656916"/>
    <lineage>
        <taxon>Eukaryota</taxon>
        <taxon>Fungi</taxon>
        <taxon>Dikarya</taxon>
        <taxon>Ascomycota</taxon>
        <taxon>Pezizomycotina</taxon>
        <taxon>Eurotiomycetes</taxon>
        <taxon>Eurotiomycetidae</taxon>
        <taxon>Eurotiales</taxon>
        <taxon>Aspergillaceae</taxon>
        <taxon>Aspergillus</taxon>
        <taxon>Aspergillus subgen. Circumdati</taxon>
    </lineage>
</organism>
<dbReference type="Proteomes" id="UP000325558">
    <property type="component" value="Unassembled WGS sequence"/>
</dbReference>
<evidence type="ECO:0000313" key="3">
    <source>
        <dbReference type="EMBL" id="KAE8346299.1"/>
    </source>
</evidence>
<dbReference type="InterPro" id="IPR036770">
    <property type="entry name" value="Ankyrin_rpt-contain_sf"/>
</dbReference>
<accession>A0A5N6YPE9</accession>
<name>A0A5N6YPE9_9EURO</name>
<evidence type="ECO:0000256" key="2">
    <source>
        <dbReference type="ARBA" id="ARBA00023043"/>
    </source>
</evidence>
<dbReference type="Pfam" id="PF12796">
    <property type="entry name" value="Ank_2"/>
    <property type="match status" value="1"/>
</dbReference>
<dbReference type="AlphaFoldDB" id="A0A5N6YPE9"/>
<keyword evidence="1" id="KW-0677">Repeat</keyword>
<sequence>MSPLFRAAKRGNMRIVDALLARKEIEVNSMGGDGDTALSVACSRRHEAVARLLVAHKDISVDIRDNRDYLPIRKAAYAGHAGIVQLLLGLHAARGGLQNSDHDDCLHESLDWGSRHAVTILLNARMDPAFKQQGIQTVLSHLRERKTNRADIEEFMKGVEGFNGYM</sequence>
<dbReference type="PANTHER" id="PTHR24198">
    <property type="entry name" value="ANKYRIN REPEAT AND PROTEIN KINASE DOMAIN-CONTAINING PROTEIN"/>
    <property type="match status" value="1"/>
</dbReference>
<dbReference type="PANTHER" id="PTHR24198:SF165">
    <property type="entry name" value="ANKYRIN REPEAT-CONTAINING PROTEIN-RELATED"/>
    <property type="match status" value="1"/>
</dbReference>
<proteinExistence type="predicted"/>
<dbReference type="SUPFAM" id="SSF48403">
    <property type="entry name" value="Ankyrin repeat"/>
    <property type="match status" value="1"/>
</dbReference>
<dbReference type="InterPro" id="IPR002110">
    <property type="entry name" value="Ankyrin_rpt"/>
</dbReference>
<gene>
    <name evidence="3" type="ORF">BDV24DRAFT_158543</name>
</gene>
<dbReference type="EMBL" id="ML737116">
    <property type="protein sequence ID" value="KAE8346299.1"/>
    <property type="molecule type" value="Genomic_DNA"/>
</dbReference>
<dbReference type="SMART" id="SM00248">
    <property type="entry name" value="ANK"/>
    <property type="match status" value="4"/>
</dbReference>
<reference evidence="3" key="1">
    <citation type="submission" date="2019-04" db="EMBL/GenBank/DDBJ databases">
        <title>Friends and foes A comparative genomics study of 23 Aspergillus species from section Flavi.</title>
        <authorList>
            <consortium name="DOE Joint Genome Institute"/>
            <person name="Kjaerbolling I."/>
            <person name="Vesth T."/>
            <person name="Frisvad J.C."/>
            <person name="Nybo J.L."/>
            <person name="Theobald S."/>
            <person name="Kildgaard S."/>
            <person name="Isbrandt T."/>
            <person name="Kuo A."/>
            <person name="Sato A."/>
            <person name="Lyhne E.K."/>
            <person name="Kogle M.E."/>
            <person name="Wiebenga A."/>
            <person name="Kun R.S."/>
            <person name="Lubbers R.J."/>
            <person name="Makela M.R."/>
            <person name="Barry K."/>
            <person name="Chovatia M."/>
            <person name="Clum A."/>
            <person name="Daum C."/>
            <person name="Haridas S."/>
            <person name="He G."/>
            <person name="LaButti K."/>
            <person name="Lipzen A."/>
            <person name="Mondo S."/>
            <person name="Riley R."/>
            <person name="Salamov A."/>
            <person name="Simmons B.A."/>
            <person name="Magnuson J.K."/>
            <person name="Henrissat B."/>
            <person name="Mortensen U.H."/>
            <person name="Larsen T.O."/>
            <person name="Devries R.P."/>
            <person name="Grigoriev I.V."/>
            <person name="Machida M."/>
            <person name="Baker S.E."/>
            <person name="Andersen M.R."/>
        </authorList>
    </citation>
    <scope>NUCLEOTIDE SEQUENCE</scope>
    <source>
        <strain evidence="3">CBS 117612</strain>
    </source>
</reference>
<dbReference type="Gene3D" id="1.25.40.20">
    <property type="entry name" value="Ankyrin repeat-containing domain"/>
    <property type="match status" value="1"/>
</dbReference>
<dbReference type="OrthoDB" id="20872at2759"/>
<keyword evidence="2" id="KW-0040">ANK repeat</keyword>